<reference evidence="2 3" key="1">
    <citation type="submission" date="2016-03" db="EMBL/GenBank/DDBJ databases">
        <authorList>
            <person name="Devillers H."/>
        </authorList>
    </citation>
    <scope>NUCLEOTIDE SEQUENCE [LARGE SCALE GENOMIC DNA]</scope>
    <source>
        <strain evidence="2">CBS 6772</strain>
    </source>
</reference>
<dbReference type="EMBL" id="LT598486">
    <property type="protein sequence ID" value="SCW03510.1"/>
    <property type="molecule type" value="Genomic_DNA"/>
</dbReference>
<dbReference type="OrthoDB" id="4068661at2759"/>
<protein>
    <submittedName>
        <fullName evidence="2">LAFE_0G12068g1_1</fullName>
    </submittedName>
</protein>
<evidence type="ECO:0000313" key="3">
    <source>
        <dbReference type="Proteomes" id="UP000190831"/>
    </source>
</evidence>
<dbReference type="OMA" id="DWQSEKA"/>
<feature type="region of interest" description="Disordered" evidence="1">
    <location>
        <begin position="1"/>
        <end position="28"/>
    </location>
</feature>
<gene>
    <name evidence="2" type="ORF">LAFE_0G12068G</name>
</gene>
<sequence>MAVKKGQNKINTQGKRVNRPQGRNTYKGKSLLERIAVPKNTRDTKVGKTPASNGLRVVNGKLLHANDVGVLLRDAANRTSKKPTTVFRERKPNKDLRQRTMKKLQVSRPRPAPQPYGKNLYISLKSSATNEFLRIRNLPLGSNSQELTKIVENISHSKLSKINVIDLPSGSVTAEVWFSKSNSHMLSDVQKRLNRANVDGRVVFAEVATVPELQ</sequence>
<dbReference type="AlphaFoldDB" id="A0A1G4MI15"/>
<proteinExistence type="predicted"/>
<evidence type="ECO:0000256" key="1">
    <source>
        <dbReference type="SAM" id="MobiDB-lite"/>
    </source>
</evidence>
<accession>A0A1G4MI15</accession>
<keyword evidence="3" id="KW-1185">Reference proteome</keyword>
<name>A0A1G4MI15_LACFM</name>
<dbReference type="Proteomes" id="UP000190831">
    <property type="component" value="Chromosome G"/>
</dbReference>
<evidence type="ECO:0000313" key="2">
    <source>
        <dbReference type="EMBL" id="SCW03510.1"/>
    </source>
</evidence>
<organism evidence="2 3">
    <name type="scientific">Lachancea fermentati</name>
    <name type="common">Zygosaccharomyces fermentati</name>
    <dbReference type="NCBI Taxonomy" id="4955"/>
    <lineage>
        <taxon>Eukaryota</taxon>
        <taxon>Fungi</taxon>
        <taxon>Dikarya</taxon>
        <taxon>Ascomycota</taxon>
        <taxon>Saccharomycotina</taxon>
        <taxon>Saccharomycetes</taxon>
        <taxon>Saccharomycetales</taxon>
        <taxon>Saccharomycetaceae</taxon>
        <taxon>Lachancea</taxon>
    </lineage>
</organism>